<proteinExistence type="predicted"/>
<gene>
    <name evidence="1" type="ORF">H6G72_06295</name>
</gene>
<dbReference type="EMBL" id="JACJSK010000006">
    <property type="protein sequence ID" value="MBD2543468.1"/>
    <property type="molecule type" value="Genomic_DNA"/>
</dbReference>
<dbReference type="RefSeq" id="WP_190877626.1">
    <property type="nucleotide sequence ID" value="NZ_JACJSK010000006.1"/>
</dbReference>
<reference evidence="1 2" key="1">
    <citation type="journal article" date="2020" name="ISME J.">
        <title>Comparative genomics reveals insights into cyanobacterial evolution and habitat adaptation.</title>
        <authorList>
            <person name="Chen M.Y."/>
            <person name="Teng W.K."/>
            <person name="Zhao L."/>
            <person name="Hu C.X."/>
            <person name="Zhou Y.K."/>
            <person name="Han B.P."/>
            <person name="Song L.R."/>
            <person name="Shu W.S."/>
        </authorList>
    </citation>
    <scope>NUCLEOTIDE SEQUENCE [LARGE SCALE GENOMIC DNA]</scope>
    <source>
        <strain evidence="1 2">FACHB-1370</strain>
    </source>
</reference>
<accession>A0ABR8E9R9</accession>
<evidence type="ECO:0000313" key="1">
    <source>
        <dbReference type="EMBL" id="MBD2543468.1"/>
    </source>
</evidence>
<organism evidence="1 2">
    <name type="scientific">Planktothricoides raciborskii FACHB-1370</name>
    <dbReference type="NCBI Taxonomy" id="2949576"/>
    <lineage>
        <taxon>Bacteria</taxon>
        <taxon>Bacillati</taxon>
        <taxon>Cyanobacteriota</taxon>
        <taxon>Cyanophyceae</taxon>
        <taxon>Oscillatoriophycideae</taxon>
        <taxon>Oscillatoriales</taxon>
        <taxon>Oscillatoriaceae</taxon>
        <taxon>Planktothricoides</taxon>
    </lineage>
</organism>
<comment type="caution">
    <text evidence="1">The sequence shown here is derived from an EMBL/GenBank/DDBJ whole genome shotgun (WGS) entry which is preliminary data.</text>
</comment>
<evidence type="ECO:0000313" key="2">
    <source>
        <dbReference type="Proteomes" id="UP000641954"/>
    </source>
</evidence>
<keyword evidence="2" id="KW-1185">Reference proteome</keyword>
<name>A0ABR8E9R9_9CYAN</name>
<sequence>MKRSPNMITHINPKAMSPQNGLYPVVQNAIASSQLNADLRDCCIIGHIPAGKFAKAKRYLENLMGPAEGYNTLLSDGNWFHPTKKIWVPEPIVLVRSYMTAKVAEQHLGTMLQGYSAMGKALGESAMALELIDNSQMLIIPTE</sequence>
<dbReference type="Proteomes" id="UP000641954">
    <property type="component" value="Unassembled WGS sequence"/>
</dbReference>
<protein>
    <submittedName>
        <fullName evidence="1">Uncharacterized protein</fullName>
    </submittedName>
</protein>